<protein>
    <recommendedName>
        <fullName evidence="3">Lipoprotein</fullName>
    </recommendedName>
</protein>
<dbReference type="Pfam" id="PF20329">
    <property type="entry name" value="DUF6624"/>
    <property type="match status" value="1"/>
</dbReference>
<gene>
    <name evidence="1" type="ORF">SAMN05444411_101505</name>
</gene>
<evidence type="ECO:0000313" key="2">
    <source>
        <dbReference type="Proteomes" id="UP000199595"/>
    </source>
</evidence>
<proteinExistence type="predicted"/>
<evidence type="ECO:0000313" key="1">
    <source>
        <dbReference type="EMBL" id="SDW33635.1"/>
    </source>
</evidence>
<dbReference type="InterPro" id="IPR046732">
    <property type="entry name" value="DUF6624"/>
</dbReference>
<organism evidence="1 2">
    <name type="scientific">Lutibacter oricola</name>
    <dbReference type="NCBI Taxonomy" id="762486"/>
    <lineage>
        <taxon>Bacteria</taxon>
        <taxon>Pseudomonadati</taxon>
        <taxon>Bacteroidota</taxon>
        <taxon>Flavobacteriia</taxon>
        <taxon>Flavobacteriales</taxon>
        <taxon>Flavobacteriaceae</taxon>
        <taxon>Lutibacter</taxon>
    </lineage>
</organism>
<dbReference type="PROSITE" id="PS51257">
    <property type="entry name" value="PROKAR_LIPOPROTEIN"/>
    <property type="match status" value="1"/>
</dbReference>
<dbReference type="STRING" id="762486.SAMN05444411_101505"/>
<dbReference type="RefSeq" id="WP_090120316.1">
    <property type="nucleotide sequence ID" value="NZ_FNNJ01000001.1"/>
</dbReference>
<reference evidence="1 2" key="1">
    <citation type="submission" date="2016-10" db="EMBL/GenBank/DDBJ databases">
        <authorList>
            <person name="de Groot N.N."/>
        </authorList>
    </citation>
    <scope>NUCLEOTIDE SEQUENCE [LARGE SCALE GENOMIC DNA]</scope>
    <source>
        <strain evidence="1 2">DSM 24956</strain>
    </source>
</reference>
<dbReference type="Proteomes" id="UP000199595">
    <property type="component" value="Unassembled WGS sequence"/>
</dbReference>
<dbReference type="OrthoDB" id="1164858at2"/>
<name>A0A1H2SQ99_9FLAO</name>
<dbReference type="EMBL" id="FNNJ01000001">
    <property type="protein sequence ID" value="SDW33635.1"/>
    <property type="molecule type" value="Genomic_DNA"/>
</dbReference>
<dbReference type="AlphaFoldDB" id="A0A1H2SQ99"/>
<keyword evidence="2" id="KW-1185">Reference proteome</keyword>
<accession>A0A1H2SQ99</accession>
<sequence length="230" mass="27053">MKYILVISLLLTLSCSSKIKSEKKSTTTVNQVNLIAVLDTIWNAEQRPITLRDSLMKIYGAESDLVKEQQAIYRKNHSINERKVKNILDKYGWPTKEMSGERGNWTICNVIQHSDNEVRIEYLPMMRQAVKEKKLEPRFLVRAEDRIATERGDLQIYGGQMKYYSKTKSFNLWPVFDPVNIDNRRTEIGLDSIAIFLKNRFNFEWNLEEQLKRTKEFELAKQKKLTKNSN</sequence>
<evidence type="ECO:0008006" key="3">
    <source>
        <dbReference type="Google" id="ProtNLM"/>
    </source>
</evidence>